<gene>
    <name evidence="2" type="ORF">GPM918_LOCUS13117</name>
    <name evidence="3" type="ORF">SRO942_LOCUS13117</name>
</gene>
<keyword evidence="4" id="KW-1185">Reference proteome</keyword>
<evidence type="ECO:0000313" key="2">
    <source>
        <dbReference type="EMBL" id="CAF0988280.1"/>
    </source>
</evidence>
<dbReference type="EMBL" id="CAJNOQ010002964">
    <property type="protein sequence ID" value="CAF0988280.1"/>
    <property type="molecule type" value="Genomic_DNA"/>
</dbReference>
<dbReference type="Proteomes" id="UP000681722">
    <property type="component" value="Unassembled WGS sequence"/>
</dbReference>
<evidence type="ECO:0000256" key="1">
    <source>
        <dbReference type="SAM" id="MobiDB-lite"/>
    </source>
</evidence>
<evidence type="ECO:0000313" key="3">
    <source>
        <dbReference type="EMBL" id="CAF3760434.1"/>
    </source>
</evidence>
<dbReference type="EMBL" id="CAJOBC010002964">
    <property type="protein sequence ID" value="CAF3760434.1"/>
    <property type="molecule type" value="Genomic_DNA"/>
</dbReference>
<feature type="compositionally biased region" description="Low complexity" evidence="1">
    <location>
        <begin position="72"/>
        <end position="85"/>
    </location>
</feature>
<feature type="region of interest" description="Disordered" evidence="1">
    <location>
        <begin position="1"/>
        <end position="104"/>
    </location>
</feature>
<sequence>MDTQDDSSNDEQKKTKPKEPERKKKVQPKRKRRSKHSANNERKSHEKKHTGLNGSYWQTLDYDRHDVNTSLSPVQSEVDDSSSSQMDLTNDPSHNSTTVEPKKVKSAIYRAKTYITCRSPEGHDNQT</sequence>
<comment type="caution">
    <text evidence="2">The sequence shown here is derived from an EMBL/GenBank/DDBJ whole genome shotgun (WGS) entry which is preliminary data.</text>
</comment>
<evidence type="ECO:0000313" key="4">
    <source>
        <dbReference type="Proteomes" id="UP000663829"/>
    </source>
</evidence>
<dbReference type="AlphaFoldDB" id="A0A814FVW3"/>
<proteinExistence type="predicted"/>
<feature type="compositionally biased region" description="Basic and acidic residues" evidence="1">
    <location>
        <begin position="10"/>
        <end position="22"/>
    </location>
</feature>
<protein>
    <submittedName>
        <fullName evidence="2">Uncharacterized protein</fullName>
    </submittedName>
</protein>
<feature type="compositionally biased region" description="Polar residues" evidence="1">
    <location>
        <begin position="86"/>
        <end position="99"/>
    </location>
</feature>
<accession>A0A814FVW3</accession>
<organism evidence="2 4">
    <name type="scientific">Didymodactylos carnosus</name>
    <dbReference type="NCBI Taxonomy" id="1234261"/>
    <lineage>
        <taxon>Eukaryota</taxon>
        <taxon>Metazoa</taxon>
        <taxon>Spiralia</taxon>
        <taxon>Gnathifera</taxon>
        <taxon>Rotifera</taxon>
        <taxon>Eurotatoria</taxon>
        <taxon>Bdelloidea</taxon>
        <taxon>Philodinida</taxon>
        <taxon>Philodinidae</taxon>
        <taxon>Didymodactylos</taxon>
    </lineage>
</organism>
<reference evidence="2" key="1">
    <citation type="submission" date="2021-02" db="EMBL/GenBank/DDBJ databases">
        <authorList>
            <person name="Nowell W R."/>
        </authorList>
    </citation>
    <scope>NUCLEOTIDE SEQUENCE</scope>
</reference>
<dbReference type="Proteomes" id="UP000663829">
    <property type="component" value="Unassembled WGS sequence"/>
</dbReference>
<name>A0A814FVW3_9BILA</name>
<feature type="compositionally biased region" description="Basic residues" evidence="1">
    <location>
        <begin position="23"/>
        <end position="36"/>
    </location>
</feature>